<gene>
    <name evidence="2" type="ORF">WH47_09330</name>
</gene>
<dbReference type="Pfam" id="PF14846">
    <property type="entry name" value="DUF4485"/>
    <property type="match status" value="1"/>
</dbReference>
<keyword evidence="3" id="KW-1185">Reference proteome</keyword>
<reference evidence="2 3" key="1">
    <citation type="submission" date="2015-07" db="EMBL/GenBank/DDBJ databases">
        <title>The genome of Habropoda laboriosa.</title>
        <authorList>
            <person name="Pan H."/>
            <person name="Kapheim K."/>
        </authorList>
    </citation>
    <scope>NUCLEOTIDE SEQUENCE [LARGE SCALE GENOMIC DNA]</scope>
    <source>
        <strain evidence="2">0110345459</strain>
    </source>
</reference>
<dbReference type="Proteomes" id="UP000053825">
    <property type="component" value="Unassembled WGS sequence"/>
</dbReference>
<dbReference type="STRING" id="597456.A0A0L7REJ7"/>
<dbReference type="InterPro" id="IPR027831">
    <property type="entry name" value="DUF4485"/>
</dbReference>
<dbReference type="EMBL" id="KQ414608">
    <property type="protein sequence ID" value="KOC69372.1"/>
    <property type="molecule type" value="Genomic_DNA"/>
</dbReference>
<dbReference type="AlphaFoldDB" id="A0A0L7REJ7"/>
<protein>
    <recommendedName>
        <fullName evidence="1">DUF4485 domain-containing protein</fullName>
    </recommendedName>
</protein>
<dbReference type="PANTHER" id="PTHR18871:SF2">
    <property type="entry name" value="CENTROSOMAL PROTEIN OF 112 KDA"/>
    <property type="match status" value="1"/>
</dbReference>
<evidence type="ECO:0000313" key="2">
    <source>
        <dbReference type="EMBL" id="KOC69372.1"/>
    </source>
</evidence>
<organism evidence="2 3">
    <name type="scientific">Habropoda laboriosa</name>
    <dbReference type="NCBI Taxonomy" id="597456"/>
    <lineage>
        <taxon>Eukaryota</taxon>
        <taxon>Metazoa</taxon>
        <taxon>Ecdysozoa</taxon>
        <taxon>Arthropoda</taxon>
        <taxon>Hexapoda</taxon>
        <taxon>Insecta</taxon>
        <taxon>Pterygota</taxon>
        <taxon>Neoptera</taxon>
        <taxon>Endopterygota</taxon>
        <taxon>Hymenoptera</taxon>
        <taxon>Apocrita</taxon>
        <taxon>Aculeata</taxon>
        <taxon>Apoidea</taxon>
        <taxon>Anthophila</taxon>
        <taxon>Apidae</taxon>
        <taxon>Habropoda</taxon>
    </lineage>
</organism>
<feature type="domain" description="DUF4485" evidence="1">
    <location>
        <begin position="15"/>
        <end position="93"/>
    </location>
</feature>
<evidence type="ECO:0000259" key="1">
    <source>
        <dbReference type="Pfam" id="PF14846"/>
    </source>
</evidence>
<dbReference type="PANTHER" id="PTHR18871">
    <property type="entry name" value="CENTROSOMAL PROTEIN OF 112 KDA"/>
    <property type="match status" value="1"/>
</dbReference>
<evidence type="ECO:0000313" key="3">
    <source>
        <dbReference type="Proteomes" id="UP000053825"/>
    </source>
</evidence>
<dbReference type="OrthoDB" id="78101at2759"/>
<name>A0A0L7REJ7_9HYME</name>
<proteinExistence type="predicted"/>
<sequence>MPKIREYNEKESLKLDECFKESLVRIRPYILGLTSTESAHLCRVWLHKLYAASSQRRLRNEYLVELWRQLKTGRLGGIFSRPPPNGYLLPLPKSYHMVPIFGFIKFILIKE</sequence>
<accession>A0A0L7REJ7</accession>
<dbReference type="InterPro" id="IPR055310">
    <property type="entry name" value="CEP112"/>
</dbReference>